<accession>A0AAV7J2N8</accession>
<dbReference type="AlphaFoldDB" id="A0AAV7J2N8"/>
<dbReference type="EC" id="2.7.4.6" evidence="3"/>
<dbReference type="InterPro" id="IPR023005">
    <property type="entry name" value="Nucleoside_diP_kinase_AS"/>
</dbReference>
<keyword evidence="3" id="KW-0808">Transferase</keyword>
<dbReference type="PANTHER" id="PTHR23329">
    <property type="entry name" value="TUFTELIN-INTERACTING PROTEIN 11-RELATED"/>
    <property type="match status" value="1"/>
</dbReference>
<dbReference type="GO" id="GO:0006241">
    <property type="term" value="P:CTP biosynthetic process"/>
    <property type="evidence" value="ECO:0007669"/>
    <property type="project" value="InterPro"/>
</dbReference>
<evidence type="ECO:0000259" key="4">
    <source>
        <dbReference type="SMART" id="SM00562"/>
    </source>
</evidence>
<keyword evidence="3" id="KW-0418">Kinase</keyword>
<proteinExistence type="inferred from homology"/>
<feature type="binding site" evidence="1">
    <location>
        <position position="361"/>
    </location>
    <ligand>
        <name>ATP</name>
        <dbReference type="ChEBI" id="CHEBI:30616"/>
    </ligand>
</feature>
<dbReference type="InterPro" id="IPR001564">
    <property type="entry name" value="Nucleoside_diP_kinase"/>
</dbReference>
<protein>
    <recommendedName>
        <fullName evidence="3">Nucleoside diphosphate kinase</fullName>
        <ecNumber evidence="3">2.7.4.6</ecNumber>
    </recommendedName>
</protein>
<dbReference type="GO" id="GO:0006228">
    <property type="term" value="P:UTP biosynthetic process"/>
    <property type="evidence" value="ECO:0007669"/>
    <property type="project" value="InterPro"/>
</dbReference>
<evidence type="ECO:0000256" key="2">
    <source>
        <dbReference type="RuleBase" id="RU004011"/>
    </source>
</evidence>
<name>A0AAV7J2N8_COTGL</name>
<dbReference type="Pfam" id="PF00334">
    <property type="entry name" value="NDK"/>
    <property type="match status" value="1"/>
</dbReference>
<feature type="domain" description="Nucleoside diphosphate kinase-like" evidence="4">
    <location>
        <begin position="276"/>
        <end position="417"/>
    </location>
</feature>
<dbReference type="SMART" id="SM00562">
    <property type="entry name" value="NDK"/>
    <property type="match status" value="1"/>
</dbReference>
<dbReference type="SUPFAM" id="SSF54919">
    <property type="entry name" value="Nucleoside diphosphate kinase, NDK"/>
    <property type="match status" value="1"/>
</dbReference>
<dbReference type="Proteomes" id="UP000826195">
    <property type="component" value="Unassembled WGS sequence"/>
</dbReference>
<feature type="binding site" evidence="1">
    <location>
        <position position="391"/>
    </location>
    <ligand>
        <name>ATP</name>
        <dbReference type="ChEBI" id="CHEBI:30616"/>
    </ligand>
</feature>
<organism evidence="5 6">
    <name type="scientific">Cotesia glomerata</name>
    <name type="common">Lepidopteran parasitic wasp</name>
    <name type="synonym">Apanteles glomeratus</name>
    <dbReference type="NCBI Taxonomy" id="32391"/>
    <lineage>
        <taxon>Eukaryota</taxon>
        <taxon>Metazoa</taxon>
        <taxon>Ecdysozoa</taxon>
        <taxon>Arthropoda</taxon>
        <taxon>Hexapoda</taxon>
        <taxon>Insecta</taxon>
        <taxon>Pterygota</taxon>
        <taxon>Neoptera</taxon>
        <taxon>Endopterygota</taxon>
        <taxon>Hymenoptera</taxon>
        <taxon>Apocrita</taxon>
        <taxon>Ichneumonoidea</taxon>
        <taxon>Braconidae</taxon>
        <taxon>Microgastrinae</taxon>
        <taxon>Cotesia</taxon>
    </lineage>
</organism>
<dbReference type="GO" id="GO:0006183">
    <property type="term" value="P:GTP biosynthetic process"/>
    <property type="evidence" value="ECO:0007669"/>
    <property type="project" value="InterPro"/>
</dbReference>
<comment type="similarity">
    <text evidence="1 2">Belongs to the NDK family.</text>
</comment>
<gene>
    <name evidence="5" type="ORF">KQX54_008945</name>
</gene>
<dbReference type="InterPro" id="IPR036850">
    <property type="entry name" value="NDK-like_dom_sf"/>
</dbReference>
<dbReference type="PRINTS" id="PR01243">
    <property type="entry name" value="NUCDPKINASE"/>
</dbReference>
<evidence type="ECO:0000256" key="1">
    <source>
        <dbReference type="PROSITE-ProRule" id="PRU00706"/>
    </source>
</evidence>
<comment type="catalytic activity">
    <reaction evidence="3">
        <text>a 2'-deoxyribonucleoside 5'-diphosphate + ATP = a 2'-deoxyribonucleoside 5'-triphosphate + ADP</text>
        <dbReference type="Rhea" id="RHEA:44640"/>
        <dbReference type="ChEBI" id="CHEBI:30616"/>
        <dbReference type="ChEBI" id="CHEBI:61560"/>
        <dbReference type="ChEBI" id="CHEBI:73316"/>
        <dbReference type="ChEBI" id="CHEBI:456216"/>
        <dbReference type="EC" id="2.7.4.6"/>
    </reaction>
</comment>
<feature type="binding site" evidence="1">
    <location>
        <position position="367"/>
    </location>
    <ligand>
        <name>ATP</name>
        <dbReference type="ChEBI" id="CHEBI:30616"/>
    </ligand>
</feature>
<feature type="binding site" evidence="1">
    <location>
        <position position="381"/>
    </location>
    <ligand>
        <name>ATP</name>
        <dbReference type="ChEBI" id="CHEBI:30616"/>
    </ligand>
</feature>
<dbReference type="InterPro" id="IPR022783">
    <property type="entry name" value="GCFC_dom"/>
</dbReference>
<dbReference type="InterPro" id="IPR034907">
    <property type="entry name" value="NDK-like_dom"/>
</dbReference>
<dbReference type="GO" id="GO:0000390">
    <property type="term" value="P:spliceosomal complex disassembly"/>
    <property type="evidence" value="ECO:0007669"/>
    <property type="project" value="InterPro"/>
</dbReference>
<comment type="caution">
    <text evidence="5">The sequence shown here is derived from an EMBL/GenBank/DDBJ whole genome shotgun (WGS) entry which is preliminary data.</text>
</comment>
<keyword evidence="3" id="KW-0067">ATP-binding</keyword>
<dbReference type="GO" id="GO:0005524">
    <property type="term" value="F:ATP binding"/>
    <property type="evidence" value="ECO:0007669"/>
    <property type="project" value="UniProtKB-KW"/>
</dbReference>
<dbReference type="GO" id="GO:0004550">
    <property type="term" value="F:nucleoside diphosphate kinase activity"/>
    <property type="evidence" value="ECO:0007669"/>
    <property type="project" value="UniProtKB-EC"/>
</dbReference>
<feature type="binding site" evidence="1">
    <location>
        <position position="284"/>
    </location>
    <ligand>
        <name>ATP</name>
        <dbReference type="ChEBI" id="CHEBI:30616"/>
    </ligand>
</feature>
<dbReference type="Pfam" id="PF07842">
    <property type="entry name" value="GCFC"/>
    <property type="match status" value="1"/>
</dbReference>
<evidence type="ECO:0000313" key="6">
    <source>
        <dbReference type="Proteomes" id="UP000826195"/>
    </source>
</evidence>
<dbReference type="EMBL" id="JAHXZJ010000002">
    <property type="protein sequence ID" value="KAH0564051.1"/>
    <property type="molecule type" value="Genomic_DNA"/>
</dbReference>
<dbReference type="PROSITE" id="PS00469">
    <property type="entry name" value="NDPK"/>
    <property type="match status" value="1"/>
</dbReference>
<evidence type="ECO:0000256" key="3">
    <source>
        <dbReference type="RuleBase" id="RU004013"/>
    </source>
</evidence>
<dbReference type="InterPro" id="IPR045211">
    <property type="entry name" value="TFP11/STIP/Ntr1"/>
</dbReference>
<keyword evidence="3" id="KW-0547">Nucleotide-binding</keyword>
<feature type="active site" description="Pros-phosphohistidine intermediate" evidence="1">
    <location>
        <position position="394"/>
    </location>
</feature>
<dbReference type="Gene3D" id="3.30.70.141">
    <property type="entry name" value="Nucleoside diphosphate kinase-like domain"/>
    <property type="match status" value="1"/>
</dbReference>
<evidence type="ECO:0000313" key="5">
    <source>
        <dbReference type="EMBL" id="KAH0564051.1"/>
    </source>
</evidence>
<dbReference type="PROSITE" id="PS51374">
    <property type="entry name" value="NDPK_LIKE"/>
    <property type="match status" value="1"/>
</dbReference>
<reference evidence="5 6" key="1">
    <citation type="journal article" date="2021" name="J. Hered.">
        <title>A chromosome-level genome assembly of the parasitoid wasp, Cotesia glomerata (Hymenoptera: Braconidae).</title>
        <authorList>
            <person name="Pinto B.J."/>
            <person name="Weis J.J."/>
            <person name="Gamble T."/>
            <person name="Ode P.J."/>
            <person name="Paul R."/>
            <person name="Zaspel J.M."/>
        </authorList>
    </citation>
    <scope>NUCLEOTIDE SEQUENCE [LARGE SCALE GENOMIC DNA]</scope>
    <source>
        <strain evidence="5">CgM1</strain>
    </source>
</reference>
<dbReference type="GO" id="GO:0071008">
    <property type="term" value="C:U2-type post-mRNA release spliceosomal complex"/>
    <property type="evidence" value="ECO:0007669"/>
    <property type="project" value="TreeGrafter"/>
</dbReference>
<feature type="binding site" evidence="1">
    <location>
        <position position="333"/>
    </location>
    <ligand>
        <name>ATP</name>
        <dbReference type="ChEBI" id="CHEBI:30616"/>
    </ligand>
</feature>
<sequence>MSPVRRAIEQWACRQPDPLIELFENWMPLIPKFIMDGLAMTVLQKLTDEATKWDPKSDIIPIHKWIHPWLPLLGDNMNTEIYPTIRRKLGSALESWHPLDRTARLMLEPWSQVFPKGDMEAFLIKNILPKLDRTMSEFIINPLSQHLDNWNWVYDWVGLLPVHTMAGLLNKCFFPKWLHVLAAWLNHSPNYDQITQWYLGWKKMFNDKLLAEPVIKENFKKALDIMNRTVTDTQGLQPGSAEYVSYLMSLERTQPAPQIPASAQPRIDIMRSNNPLQLTLAILKPHVIKNPFALQKIRQLILDNDFKIVRSRRTKITFSEASFFYQDHKDKFFYNRLVTFMSSGPSDIHILARDNAIVRWRELMGPTKVYQAQYLAPESIRGRFGLSDTRNATHGSDSPDSAQREIKVFFKDFNIDEWFDQEEIYFKHEQLKFDQDLFLHIIDKSLKPLLS</sequence>
<keyword evidence="6" id="KW-1185">Reference proteome</keyword>
<dbReference type="PANTHER" id="PTHR23329:SF1">
    <property type="entry name" value="TUFTELIN-INTERACTING PROTEIN 11"/>
    <property type="match status" value="1"/>
</dbReference>